<protein>
    <submittedName>
        <fullName evidence="3">Unnamed protein product</fullName>
    </submittedName>
</protein>
<dbReference type="Proteomes" id="UP001165121">
    <property type="component" value="Unassembled WGS sequence"/>
</dbReference>
<evidence type="ECO:0000259" key="2">
    <source>
        <dbReference type="Pfam" id="PF18634"/>
    </source>
</evidence>
<reference evidence="3" key="1">
    <citation type="submission" date="2023-04" db="EMBL/GenBank/DDBJ databases">
        <title>Phytophthora fragariaefolia NBRC 109709.</title>
        <authorList>
            <person name="Ichikawa N."/>
            <person name="Sato H."/>
            <person name="Tonouchi N."/>
        </authorList>
    </citation>
    <scope>NUCLEOTIDE SEQUENCE</scope>
    <source>
        <strain evidence="3">NBRC 109709</strain>
    </source>
</reference>
<dbReference type="EMBL" id="BSXT01006034">
    <property type="protein sequence ID" value="GMF61792.1"/>
    <property type="molecule type" value="Genomic_DNA"/>
</dbReference>
<keyword evidence="4" id="KW-1185">Reference proteome</keyword>
<comment type="caution">
    <text evidence="3">The sequence shown here is derived from an EMBL/GenBank/DDBJ whole genome shotgun (WGS) entry which is preliminary data.</text>
</comment>
<dbReference type="Pfam" id="PF18634">
    <property type="entry name" value="RXLR_WY"/>
    <property type="match status" value="1"/>
</dbReference>
<sequence length="370" mass="42280">MRFCCGILLALFLVGINGTTFDQESPMGLKRRHNVRRSLSAVVTHKPGLVRDRLLKGGNAANLDSSDDERINLFKIFKFRKKAQIISTDELPRLWMKKNLEPVELYRTTFGATDVAGVGLYGDMFLLPWLKYVSMYWGDLDHFPDAQLISLLQQSKSEKDIVAIFHQLRAVKGMEKFADSLQLEMFNLHPSSRQAMLDTWIKNKATPDEVFHILGFRRGIPPGYERLYHWLRFVSKSKAISEEDMFTMLTKSGSFYDTHYAGLLQVIKDTSGADVELRRLAERLQNNIFQRFLTENASPSRFGDFVGPNSETWSGIIKTGWADPYYKTLQAYTVAYATKQGGEALRKKVETLFFNLQPYEAVMTAEGRAV</sequence>
<feature type="chain" id="PRO_5040815161" evidence="1">
    <location>
        <begin position="19"/>
        <end position="370"/>
    </location>
</feature>
<dbReference type="OrthoDB" id="146873at2759"/>
<name>A0A9W6YFX4_9STRA</name>
<dbReference type="InterPro" id="IPR040786">
    <property type="entry name" value="RXLR_WY"/>
</dbReference>
<keyword evidence="1" id="KW-0732">Signal</keyword>
<feature type="signal peptide" evidence="1">
    <location>
        <begin position="1"/>
        <end position="18"/>
    </location>
</feature>
<evidence type="ECO:0000313" key="4">
    <source>
        <dbReference type="Proteomes" id="UP001165121"/>
    </source>
</evidence>
<accession>A0A9W6YFX4</accession>
<evidence type="ECO:0000313" key="3">
    <source>
        <dbReference type="EMBL" id="GMF61792.1"/>
    </source>
</evidence>
<organism evidence="3 4">
    <name type="scientific">Phytophthora fragariaefolia</name>
    <dbReference type="NCBI Taxonomy" id="1490495"/>
    <lineage>
        <taxon>Eukaryota</taxon>
        <taxon>Sar</taxon>
        <taxon>Stramenopiles</taxon>
        <taxon>Oomycota</taxon>
        <taxon>Peronosporomycetes</taxon>
        <taxon>Peronosporales</taxon>
        <taxon>Peronosporaceae</taxon>
        <taxon>Phytophthora</taxon>
    </lineage>
</organism>
<evidence type="ECO:0000256" key="1">
    <source>
        <dbReference type="SAM" id="SignalP"/>
    </source>
</evidence>
<feature type="domain" description="RXLR phytopathogen effector protein WY-domain" evidence="2">
    <location>
        <begin position="142"/>
        <end position="182"/>
    </location>
</feature>
<proteinExistence type="predicted"/>
<dbReference type="AlphaFoldDB" id="A0A9W6YFX4"/>
<gene>
    <name evidence="3" type="ORF">Pfra01_002690300</name>
</gene>